<comment type="catalytic activity">
    <reaction evidence="8">
        <text>L-seryl-[protein] + ATP = O-phospho-L-seryl-[protein] + ADP + H(+)</text>
        <dbReference type="Rhea" id="RHEA:17989"/>
        <dbReference type="Rhea" id="RHEA-COMP:9863"/>
        <dbReference type="Rhea" id="RHEA-COMP:11604"/>
        <dbReference type="ChEBI" id="CHEBI:15378"/>
        <dbReference type="ChEBI" id="CHEBI:29999"/>
        <dbReference type="ChEBI" id="CHEBI:30616"/>
        <dbReference type="ChEBI" id="CHEBI:83421"/>
        <dbReference type="ChEBI" id="CHEBI:456216"/>
        <dbReference type="EC" id="2.7.11.1"/>
    </reaction>
</comment>
<dbReference type="Gene3D" id="1.10.510.10">
    <property type="entry name" value="Transferase(Phosphotransferase) domain 1"/>
    <property type="match status" value="1"/>
</dbReference>
<dbReference type="InterPro" id="IPR011009">
    <property type="entry name" value="Kinase-like_dom_sf"/>
</dbReference>
<reference evidence="10 11" key="1">
    <citation type="submission" date="2020-08" db="EMBL/GenBank/DDBJ databases">
        <title>Genome public.</title>
        <authorList>
            <person name="Liu C."/>
            <person name="Sun Q."/>
        </authorList>
    </citation>
    <scope>NUCLEOTIDE SEQUENCE [LARGE SCALE GENOMIC DNA]</scope>
    <source>
        <strain evidence="10 11">NSJ-9</strain>
    </source>
</reference>
<evidence type="ECO:0000256" key="8">
    <source>
        <dbReference type="ARBA" id="ARBA00048679"/>
    </source>
</evidence>
<evidence type="ECO:0000313" key="10">
    <source>
        <dbReference type="EMBL" id="MBC5686293.1"/>
    </source>
</evidence>
<keyword evidence="3" id="KW-0808">Transferase</keyword>
<evidence type="ECO:0000313" key="11">
    <source>
        <dbReference type="Proteomes" id="UP000643810"/>
    </source>
</evidence>
<keyword evidence="11" id="KW-1185">Reference proteome</keyword>
<dbReference type="RefSeq" id="WP_186854207.1">
    <property type="nucleotide sequence ID" value="NZ_JACOPG010000002.1"/>
</dbReference>
<proteinExistence type="predicted"/>
<evidence type="ECO:0000256" key="4">
    <source>
        <dbReference type="ARBA" id="ARBA00022741"/>
    </source>
</evidence>
<protein>
    <recommendedName>
        <fullName evidence="1">non-specific serine/threonine protein kinase</fullName>
        <ecNumber evidence="1">2.7.11.1</ecNumber>
    </recommendedName>
</protein>
<dbReference type="EMBL" id="JACOPG010000002">
    <property type="protein sequence ID" value="MBC5686293.1"/>
    <property type="molecule type" value="Genomic_DNA"/>
</dbReference>
<dbReference type="Proteomes" id="UP000643810">
    <property type="component" value="Unassembled WGS sequence"/>
</dbReference>
<keyword evidence="2" id="KW-0723">Serine/threonine-protein kinase</keyword>
<keyword evidence="6" id="KW-0067">ATP-binding</keyword>
<dbReference type="PANTHER" id="PTHR24363">
    <property type="entry name" value="SERINE/THREONINE PROTEIN KINASE"/>
    <property type="match status" value="1"/>
</dbReference>
<dbReference type="GO" id="GO:0016301">
    <property type="term" value="F:kinase activity"/>
    <property type="evidence" value="ECO:0007669"/>
    <property type="project" value="UniProtKB-KW"/>
</dbReference>
<evidence type="ECO:0000256" key="7">
    <source>
        <dbReference type="ARBA" id="ARBA00047899"/>
    </source>
</evidence>
<gene>
    <name evidence="10" type="ORF">H8R94_06680</name>
</gene>
<dbReference type="InterPro" id="IPR000719">
    <property type="entry name" value="Prot_kinase_dom"/>
</dbReference>
<accession>A0ABR7GFT2</accession>
<dbReference type="Pfam" id="PF00069">
    <property type="entry name" value="Pkinase"/>
    <property type="match status" value="1"/>
</dbReference>
<evidence type="ECO:0000256" key="1">
    <source>
        <dbReference type="ARBA" id="ARBA00012513"/>
    </source>
</evidence>
<keyword evidence="5 10" id="KW-0418">Kinase</keyword>
<evidence type="ECO:0000256" key="5">
    <source>
        <dbReference type="ARBA" id="ARBA00022777"/>
    </source>
</evidence>
<comment type="caution">
    <text evidence="10">The sequence shown here is derived from an EMBL/GenBank/DDBJ whole genome shotgun (WGS) entry which is preliminary data.</text>
</comment>
<dbReference type="PROSITE" id="PS50011">
    <property type="entry name" value="PROTEIN_KINASE_DOM"/>
    <property type="match status" value="1"/>
</dbReference>
<comment type="catalytic activity">
    <reaction evidence="7">
        <text>L-threonyl-[protein] + ATP = O-phospho-L-threonyl-[protein] + ADP + H(+)</text>
        <dbReference type="Rhea" id="RHEA:46608"/>
        <dbReference type="Rhea" id="RHEA-COMP:11060"/>
        <dbReference type="Rhea" id="RHEA-COMP:11605"/>
        <dbReference type="ChEBI" id="CHEBI:15378"/>
        <dbReference type="ChEBI" id="CHEBI:30013"/>
        <dbReference type="ChEBI" id="CHEBI:30616"/>
        <dbReference type="ChEBI" id="CHEBI:61977"/>
        <dbReference type="ChEBI" id="CHEBI:456216"/>
        <dbReference type="EC" id="2.7.11.1"/>
    </reaction>
</comment>
<evidence type="ECO:0000256" key="2">
    <source>
        <dbReference type="ARBA" id="ARBA00022527"/>
    </source>
</evidence>
<evidence type="ECO:0000259" key="9">
    <source>
        <dbReference type="PROSITE" id="PS50011"/>
    </source>
</evidence>
<dbReference type="Gene3D" id="3.30.200.20">
    <property type="entry name" value="Phosphorylase Kinase, domain 1"/>
    <property type="match status" value="1"/>
</dbReference>
<name>A0ABR7GFT2_9FIRM</name>
<organism evidence="10 11">
    <name type="scientific">Roseburia lenta</name>
    <dbReference type="NCBI Taxonomy" id="2763061"/>
    <lineage>
        <taxon>Bacteria</taxon>
        <taxon>Bacillati</taxon>
        <taxon>Bacillota</taxon>
        <taxon>Clostridia</taxon>
        <taxon>Lachnospirales</taxon>
        <taxon>Lachnospiraceae</taxon>
        <taxon>Roseburia</taxon>
    </lineage>
</organism>
<dbReference type="PANTHER" id="PTHR24363:SF0">
    <property type="entry name" value="SERINE_THREONINE KINASE LIKE DOMAIN CONTAINING 1"/>
    <property type="match status" value="1"/>
</dbReference>
<dbReference type="EC" id="2.7.11.1" evidence="1"/>
<keyword evidence="4" id="KW-0547">Nucleotide-binding</keyword>
<dbReference type="SUPFAM" id="SSF56112">
    <property type="entry name" value="Protein kinase-like (PK-like)"/>
    <property type="match status" value="1"/>
</dbReference>
<feature type="domain" description="Protein kinase" evidence="9">
    <location>
        <begin position="9"/>
        <end position="258"/>
    </location>
</feature>
<sequence length="434" mass="50207">MSYFLSDRYETQDVLYETSHTRVVLVRALDTGDLHVIKGIRKDPTTPEHFFLEASLLQDLSHPGIPILLETEEDESYFYIVEEYIYGDSLDQYLLYHQNISQDTFLQFAMQLCEIIRYLHTHDPYPILHLDLKPDHIIVCGNQLKLIDFGNAKILTSSGNDFQNFGTKKYAAPEQKHGGAVDQRTDIYGLGKIFSYMLLFLPMQKRLRFLGLVTRMLRYDKGRRIADISRVQDHLQRVWQKNKKEKKNKKHLLNRIAVVGSESGVGATHVAVALVCYLNRAGFYAYYRNETEAPTLERMLQYNMACIGQDGMIYHEFFRGYLDDGPALAKGEPPYGIQVIDCGCRTDVTAGATIYVCSGRVWQRQEKVLAENMILVGNHFSRQEAGQYARVQKKRMYLFPWQKNPFHTTLAVQRLFSKMIERELLCEKKKQADA</sequence>
<evidence type="ECO:0000256" key="3">
    <source>
        <dbReference type="ARBA" id="ARBA00022679"/>
    </source>
</evidence>
<evidence type="ECO:0000256" key="6">
    <source>
        <dbReference type="ARBA" id="ARBA00022840"/>
    </source>
</evidence>